<keyword evidence="2" id="KW-1185">Reference proteome</keyword>
<protein>
    <submittedName>
        <fullName evidence="1">Uncharacterized protein</fullName>
    </submittedName>
</protein>
<proteinExistence type="predicted"/>
<name>A0A2D0N217_FLAN2</name>
<evidence type="ECO:0000313" key="2">
    <source>
        <dbReference type="Proteomes" id="UP000223913"/>
    </source>
</evidence>
<evidence type="ECO:0000313" key="1">
    <source>
        <dbReference type="EMBL" id="PHN02571.1"/>
    </source>
</evidence>
<dbReference type="AlphaFoldDB" id="A0A2D0N217"/>
<reference evidence="1 2" key="1">
    <citation type="submission" date="2017-10" db="EMBL/GenBank/DDBJ databases">
        <title>The draft genome sequence of Lewinella nigricans NBRC 102662.</title>
        <authorList>
            <person name="Wang K."/>
        </authorList>
    </citation>
    <scope>NUCLEOTIDE SEQUENCE [LARGE SCALE GENOMIC DNA]</scope>
    <source>
        <strain evidence="1 2">NBRC 102662</strain>
    </source>
</reference>
<organism evidence="1 2">
    <name type="scientific">Flavilitoribacter nigricans (strain ATCC 23147 / DSM 23189 / NBRC 102662 / NCIMB 1420 / SS-2)</name>
    <name type="common">Lewinella nigricans</name>
    <dbReference type="NCBI Taxonomy" id="1122177"/>
    <lineage>
        <taxon>Bacteria</taxon>
        <taxon>Pseudomonadati</taxon>
        <taxon>Bacteroidota</taxon>
        <taxon>Saprospiria</taxon>
        <taxon>Saprospirales</taxon>
        <taxon>Lewinellaceae</taxon>
        <taxon>Flavilitoribacter</taxon>
    </lineage>
</organism>
<sequence>MATTSMLLLRTATTRRSAPASCADSSLLSEPAHNTAPTPILHFENFFSAKIFIFILNGAERPAVR</sequence>
<dbReference type="Proteomes" id="UP000223913">
    <property type="component" value="Unassembled WGS sequence"/>
</dbReference>
<accession>A0A2D0N217</accession>
<comment type="caution">
    <text evidence="1">The sequence shown here is derived from an EMBL/GenBank/DDBJ whole genome shotgun (WGS) entry which is preliminary data.</text>
</comment>
<gene>
    <name evidence="1" type="ORF">CRP01_31850</name>
</gene>
<dbReference type="EMBL" id="PDUD01000039">
    <property type="protein sequence ID" value="PHN02571.1"/>
    <property type="molecule type" value="Genomic_DNA"/>
</dbReference>